<dbReference type="InterPro" id="IPR031569">
    <property type="entry name" value="ApeC"/>
</dbReference>
<reference evidence="3" key="1">
    <citation type="submission" date="2025-08" db="UniProtKB">
        <authorList>
            <consortium name="RefSeq"/>
        </authorList>
    </citation>
    <scope>IDENTIFICATION</scope>
</reference>
<keyword evidence="2" id="KW-1185">Reference proteome</keyword>
<sequence>MWKEGYRYHDTEDTPPNNDWSDELHFFGYYGRNNMEQHFCMKVQPTTSKDRWPVGRYCIFRAAGSPCPVGLSEGWIYWDDESLGNDNEVAGVVPHGVYDSNTKIWYCCKSDGNTDDPIALPTEKPFYLFKHGDACQQVRGMTVSEEWFEWDCEDDIFPKSDYYGSVPTSEIDRNVKIYYCYYDRE</sequence>
<name>A0ABM1E8Y5_PRICU</name>
<evidence type="ECO:0000259" key="1">
    <source>
        <dbReference type="Pfam" id="PF16977"/>
    </source>
</evidence>
<gene>
    <name evidence="3" type="primary">LOC106809932</name>
</gene>
<organism evidence="2 3">
    <name type="scientific">Priapulus caudatus</name>
    <name type="common">Priapulid worm</name>
    <dbReference type="NCBI Taxonomy" id="37621"/>
    <lineage>
        <taxon>Eukaryota</taxon>
        <taxon>Metazoa</taxon>
        <taxon>Ecdysozoa</taxon>
        <taxon>Scalidophora</taxon>
        <taxon>Priapulida</taxon>
        <taxon>Priapulimorpha</taxon>
        <taxon>Priapulimorphida</taxon>
        <taxon>Priapulidae</taxon>
        <taxon>Priapulus</taxon>
    </lineage>
</organism>
<evidence type="ECO:0000313" key="3">
    <source>
        <dbReference type="RefSeq" id="XP_014668656.1"/>
    </source>
</evidence>
<dbReference type="Proteomes" id="UP000695022">
    <property type="component" value="Unplaced"/>
</dbReference>
<dbReference type="GeneID" id="106809932"/>
<dbReference type="RefSeq" id="XP_014668656.1">
    <property type="nucleotide sequence ID" value="XM_014813170.1"/>
</dbReference>
<accession>A0ABM1E8Y5</accession>
<proteinExistence type="predicted"/>
<dbReference type="PANTHER" id="PTHR19324">
    <property type="entry name" value="PERFORIN-LIKE PROTEIN 1"/>
    <property type="match status" value="1"/>
</dbReference>
<feature type="domain" description="Apextrin C-terminal" evidence="1">
    <location>
        <begin position="2"/>
        <end position="182"/>
    </location>
</feature>
<dbReference type="PANTHER" id="PTHR19324:SF33">
    <property type="entry name" value="MUCIN-5AC"/>
    <property type="match status" value="1"/>
</dbReference>
<protein>
    <submittedName>
        <fullName evidence="3">Uncharacterized protein LOC106809932</fullName>
    </submittedName>
</protein>
<evidence type="ECO:0000313" key="2">
    <source>
        <dbReference type="Proteomes" id="UP000695022"/>
    </source>
</evidence>
<dbReference type="Pfam" id="PF16977">
    <property type="entry name" value="ApeC"/>
    <property type="match status" value="1"/>
</dbReference>